<dbReference type="STRING" id="1387353.BSF38_00223"/>
<dbReference type="AlphaFoldDB" id="A0A1U7CIR2"/>
<dbReference type="KEGG" id="pbor:BSF38_00223"/>
<sequence>MTESECCPRCNVATIVNGHVGTPGAVIAFIPEHARLSRSLMGVELKHGACLSCGHVWMYLDPSELRRFIKTQTKEPGRQPLDEIDRGPYRDLPSTELSQEIGLKVAEIDALVRNGSIGKAVRRYRELRGVTWDQAIKDAGNWAELKRPAKLALFGWVPKKKESFDDLL</sequence>
<accession>A0A1U7CIR2</accession>
<evidence type="ECO:0000313" key="1">
    <source>
        <dbReference type="EMBL" id="APW58819.1"/>
    </source>
</evidence>
<reference evidence="2" key="1">
    <citation type="submission" date="2016-12" db="EMBL/GenBank/DDBJ databases">
        <title>Comparative genomics of four Isosphaeraceae planctomycetes: a common pool of plasmids and glycoside hydrolase genes.</title>
        <authorList>
            <person name="Ivanova A."/>
        </authorList>
    </citation>
    <scope>NUCLEOTIDE SEQUENCE [LARGE SCALE GENOMIC DNA]</scope>
    <source>
        <strain evidence="2">PX4</strain>
    </source>
</reference>
<dbReference type="RefSeq" id="WP_083712601.1">
    <property type="nucleotide sequence ID" value="NZ_CP019082.1"/>
</dbReference>
<gene>
    <name evidence="1" type="ORF">BSF38_00223</name>
</gene>
<protein>
    <submittedName>
        <fullName evidence="1">Uncharacterized protein</fullName>
    </submittedName>
</protein>
<keyword evidence="2" id="KW-1185">Reference proteome</keyword>
<dbReference type="OrthoDB" id="281741at2"/>
<dbReference type="EMBL" id="CP019082">
    <property type="protein sequence ID" value="APW58819.1"/>
    <property type="molecule type" value="Genomic_DNA"/>
</dbReference>
<evidence type="ECO:0000313" key="2">
    <source>
        <dbReference type="Proteomes" id="UP000186309"/>
    </source>
</evidence>
<organism evidence="1 2">
    <name type="scientific">Paludisphaera borealis</name>
    <dbReference type="NCBI Taxonomy" id="1387353"/>
    <lineage>
        <taxon>Bacteria</taxon>
        <taxon>Pseudomonadati</taxon>
        <taxon>Planctomycetota</taxon>
        <taxon>Planctomycetia</taxon>
        <taxon>Isosphaerales</taxon>
        <taxon>Isosphaeraceae</taxon>
        <taxon>Paludisphaera</taxon>
    </lineage>
</organism>
<proteinExistence type="predicted"/>
<name>A0A1U7CIR2_9BACT</name>
<dbReference type="Proteomes" id="UP000186309">
    <property type="component" value="Chromosome"/>
</dbReference>